<feature type="compositionally biased region" description="Low complexity" evidence="1">
    <location>
        <begin position="28"/>
        <end position="39"/>
    </location>
</feature>
<dbReference type="AlphaFoldDB" id="A0A2S6GQP8"/>
<gene>
    <name evidence="2" type="ORF">CLV40_107167</name>
</gene>
<keyword evidence="3" id="KW-1185">Reference proteome</keyword>
<organism evidence="2 3">
    <name type="scientific">Actinokineospora auranticolor</name>
    <dbReference type="NCBI Taxonomy" id="155976"/>
    <lineage>
        <taxon>Bacteria</taxon>
        <taxon>Bacillati</taxon>
        <taxon>Actinomycetota</taxon>
        <taxon>Actinomycetes</taxon>
        <taxon>Pseudonocardiales</taxon>
        <taxon>Pseudonocardiaceae</taxon>
        <taxon>Actinokineospora</taxon>
    </lineage>
</organism>
<evidence type="ECO:0000313" key="2">
    <source>
        <dbReference type="EMBL" id="PPK67503.1"/>
    </source>
</evidence>
<sequence>MGTGTTSAAGLGAGSPPDATPIPSVNNTAAATPSTTPAAIRPGRSANARTLGTP</sequence>
<evidence type="ECO:0000313" key="3">
    <source>
        <dbReference type="Proteomes" id="UP000239203"/>
    </source>
</evidence>
<evidence type="ECO:0000256" key="1">
    <source>
        <dbReference type="SAM" id="MobiDB-lite"/>
    </source>
</evidence>
<comment type="caution">
    <text evidence="2">The sequence shown here is derived from an EMBL/GenBank/DDBJ whole genome shotgun (WGS) entry which is preliminary data.</text>
</comment>
<feature type="region of interest" description="Disordered" evidence="1">
    <location>
        <begin position="1"/>
        <end position="54"/>
    </location>
</feature>
<protein>
    <submittedName>
        <fullName evidence="2">Uncharacterized protein</fullName>
    </submittedName>
</protein>
<accession>A0A2S6GQP8</accession>
<feature type="compositionally biased region" description="Low complexity" evidence="1">
    <location>
        <begin position="1"/>
        <end position="10"/>
    </location>
</feature>
<dbReference type="Proteomes" id="UP000239203">
    <property type="component" value="Unassembled WGS sequence"/>
</dbReference>
<proteinExistence type="predicted"/>
<dbReference type="EMBL" id="PTIX01000007">
    <property type="protein sequence ID" value="PPK67503.1"/>
    <property type="molecule type" value="Genomic_DNA"/>
</dbReference>
<reference evidence="2 3" key="1">
    <citation type="submission" date="2018-02" db="EMBL/GenBank/DDBJ databases">
        <title>Genomic Encyclopedia of Archaeal and Bacterial Type Strains, Phase II (KMG-II): from individual species to whole genera.</title>
        <authorList>
            <person name="Goeker M."/>
        </authorList>
    </citation>
    <scope>NUCLEOTIDE SEQUENCE [LARGE SCALE GENOMIC DNA]</scope>
    <source>
        <strain evidence="2 3">YU 961-1</strain>
    </source>
</reference>
<name>A0A2S6GQP8_9PSEU</name>